<dbReference type="Proteomes" id="UP000326799">
    <property type="component" value="Unassembled WGS sequence"/>
</dbReference>
<evidence type="ECO:0000256" key="1">
    <source>
        <dbReference type="ARBA" id="ARBA00004325"/>
    </source>
</evidence>
<evidence type="ECO:0000313" key="11">
    <source>
        <dbReference type="Proteomes" id="UP000326799"/>
    </source>
</evidence>
<protein>
    <submittedName>
        <fullName evidence="10">Mitochondrial ATP synthase g subunit-domain-containing protein</fullName>
    </submittedName>
</protein>
<gene>
    <name evidence="10" type="ORF">BDV33DRAFT_164702</name>
</gene>
<keyword evidence="6" id="KW-0406">Ion transport</keyword>
<dbReference type="GO" id="GO:0015078">
    <property type="term" value="F:proton transmembrane transporter activity"/>
    <property type="evidence" value="ECO:0007669"/>
    <property type="project" value="InterPro"/>
</dbReference>
<dbReference type="InterPro" id="IPR006808">
    <property type="entry name" value="ATP_synth_F0_gsu_mt"/>
</dbReference>
<comment type="subcellular location">
    <subcellularLocation>
        <location evidence="1">Mitochondrion membrane</location>
    </subcellularLocation>
</comment>
<comment type="similarity">
    <text evidence="2">Belongs to the ATPase g subunit family.</text>
</comment>
<keyword evidence="8" id="KW-0472">Membrane</keyword>
<sequence length="292" mass="31432">MEWTCKYAQLFMVGPLELWMACQQCRCARDPMERAFSLNFPSLKSQILVLQLRDDPVSPALDHTAIGLFCPPSATSKSLSLLLQSFFFSVVFKMPATASRAVLRQSQFLTRRTAVRYASSTPESAQKAGEAASSAASKASEGLSRVTSTAGPALSNAAQGVGSALRKVGGRTGKVIAFVDSMIPPTLYYGKVGLELAKLVFRGQNMTPPNLATFQSFYQPLINAFRSPAALKNANFVSPGDIAARVRNASPKELALAGVTLAEVIGFFTVGEMIGRMNIVGYRGHPEHHGDH</sequence>
<evidence type="ECO:0000313" key="10">
    <source>
        <dbReference type="EMBL" id="KAB8224796.1"/>
    </source>
</evidence>
<evidence type="ECO:0000256" key="6">
    <source>
        <dbReference type="ARBA" id="ARBA00023065"/>
    </source>
</evidence>
<dbReference type="EMBL" id="ML733397">
    <property type="protein sequence ID" value="KAB8224796.1"/>
    <property type="molecule type" value="Genomic_DNA"/>
</dbReference>
<accession>A0A5N6F4X3</accession>
<evidence type="ECO:0000256" key="3">
    <source>
        <dbReference type="ARBA" id="ARBA00022448"/>
    </source>
</evidence>
<evidence type="ECO:0000256" key="8">
    <source>
        <dbReference type="ARBA" id="ARBA00023136"/>
    </source>
</evidence>
<keyword evidence="5" id="KW-0375">Hydrogen ion transport</keyword>
<keyword evidence="4" id="KW-0138">CF(0)</keyword>
<dbReference type="Pfam" id="PF04718">
    <property type="entry name" value="ATP-synt_G"/>
    <property type="match status" value="1"/>
</dbReference>
<evidence type="ECO:0000256" key="4">
    <source>
        <dbReference type="ARBA" id="ARBA00022547"/>
    </source>
</evidence>
<reference evidence="10 11" key="1">
    <citation type="submission" date="2019-04" db="EMBL/GenBank/DDBJ databases">
        <title>Fungal friends and foes A comparative genomics study of 23 Aspergillus species from section Flavi.</title>
        <authorList>
            <consortium name="DOE Joint Genome Institute"/>
            <person name="Kjaerbolling I."/>
            <person name="Vesth T.C."/>
            <person name="Frisvad J.C."/>
            <person name="Nybo J.L."/>
            <person name="Theobald S."/>
            <person name="Kildgaard S."/>
            <person name="Petersen T.I."/>
            <person name="Kuo A."/>
            <person name="Sato A."/>
            <person name="Lyhne E.K."/>
            <person name="Kogle M.E."/>
            <person name="Wiebenga A."/>
            <person name="Kun R.S."/>
            <person name="Lubbers R.J."/>
            <person name="Makela M.R."/>
            <person name="Barry K."/>
            <person name="Chovatia M."/>
            <person name="Clum A."/>
            <person name="Daum C."/>
            <person name="Haridas S."/>
            <person name="He G."/>
            <person name="LaButti K."/>
            <person name="Lipzen A."/>
            <person name="Mondo S."/>
            <person name="Pangilinan J."/>
            <person name="Riley R."/>
            <person name="Salamov A."/>
            <person name="Simmons B.A."/>
            <person name="Magnuson J.K."/>
            <person name="Henrissat B."/>
            <person name="Mortensen U.H."/>
            <person name="Larsen T.O."/>
            <person name="De vries R.P."/>
            <person name="Grigoriev I.V."/>
            <person name="Machida M."/>
            <person name="Baker S.E."/>
            <person name="Andersen M.R."/>
        </authorList>
    </citation>
    <scope>NUCLEOTIDE SEQUENCE [LARGE SCALE GENOMIC DNA]</scope>
    <source>
        <strain evidence="10 11">CBS 126849</strain>
    </source>
</reference>
<keyword evidence="7" id="KW-0496">Mitochondrion</keyword>
<organism evidence="10 11">
    <name type="scientific">Aspergillus novoparasiticus</name>
    <dbReference type="NCBI Taxonomy" id="986946"/>
    <lineage>
        <taxon>Eukaryota</taxon>
        <taxon>Fungi</taxon>
        <taxon>Dikarya</taxon>
        <taxon>Ascomycota</taxon>
        <taxon>Pezizomycotina</taxon>
        <taxon>Eurotiomycetes</taxon>
        <taxon>Eurotiomycetidae</taxon>
        <taxon>Eurotiales</taxon>
        <taxon>Aspergillaceae</taxon>
        <taxon>Aspergillus</taxon>
        <taxon>Aspergillus subgen. Circumdati</taxon>
    </lineage>
</organism>
<keyword evidence="9" id="KW-0066">ATP synthesis</keyword>
<dbReference type="PANTHER" id="PTHR12386">
    <property type="entry name" value="ATP SYNTHASE SUBUNIT"/>
    <property type="match status" value="1"/>
</dbReference>
<dbReference type="GO" id="GO:0015986">
    <property type="term" value="P:proton motive force-driven ATP synthesis"/>
    <property type="evidence" value="ECO:0007669"/>
    <property type="project" value="InterPro"/>
</dbReference>
<proteinExistence type="inferred from homology"/>
<dbReference type="GO" id="GO:0045259">
    <property type="term" value="C:proton-transporting ATP synthase complex"/>
    <property type="evidence" value="ECO:0007669"/>
    <property type="project" value="UniProtKB-KW"/>
</dbReference>
<dbReference type="AlphaFoldDB" id="A0A5N6F4X3"/>
<evidence type="ECO:0000256" key="5">
    <source>
        <dbReference type="ARBA" id="ARBA00022781"/>
    </source>
</evidence>
<dbReference type="GO" id="GO:0031966">
    <property type="term" value="C:mitochondrial membrane"/>
    <property type="evidence" value="ECO:0007669"/>
    <property type="project" value="UniProtKB-SubCell"/>
</dbReference>
<evidence type="ECO:0000256" key="9">
    <source>
        <dbReference type="ARBA" id="ARBA00023310"/>
    </source>
</evidence>
<keyword evidence="11" id="KW-1185">Reference proteome</keyword>
<name>A0A5N6F4X3_9EURO</name>
<evidence type="ECO:0000256" key="7">
    <source>
        <dbReference type="ARBA" id="ARBA00023128"/>
    </source>
</evidence>
<evidence type="ECO:0000256" key="2">
    <source>
        <dbReference type="ARBA" id="ARBA00005699"/>
    </source>
</evidence>
<keyword evidence="3" id="KW-0813">Transport</keyword>